<dbReference type="PANTHER" id="PTHR30404">
    <property type="entry name" value="N-ACETYLMURAMOYL-L-ALANINE AMIDASE"/>
    <property type="match status" value="1"/>
</dbReference>
<comment type="caution">
    <text evidence="4">The sequence shown here is derived from an EMBL/GenBank/DDBJ whole genome shotgun (WGS) entry which is preliminary data.</text>
</comment>
<name>A0ABW5RV34_9BACI</name>
<evidence type="ECO:0000259" key="3">
    <source>
        <dbReference type="SMART" id="SM00646"/>
    </source>
</evidence>
<dbReference type="RefSeq" id="WP_377937207.1">
    <property type="nucleotide sequence ID" value="NZ_JBHUMF010000031.1"/>
</dbReference>
<evidence type="ECO:0000313" key="5">
    <source>
        <dbReference type="Proteomes" id="UP001597506"/>
    </source>
</evidence>
<dbReference type="PROSITE" id="PS51257">
    <property type="entry name" value="PROKAR_LIPOPROTEIN"/>
    <property type="match status" value="1"/>
</dbReference>
<feature type="chain" id="PRO_5046598059" evidence="2">
    <location>
        <begin position="21"/>
        <end position="230"/>
    </location>
</feature>
<keyword evidence="5" id="KW-1185">Reference proteome</keyword>
<dbReference type="PANTHER" id="PTHR30404:SF0">
    <property type="entry name" value="N-ACETYLMURAMOYL-L-ALANINE AMIDASE AMIC"/>
    <property type="match status" value="1"/>
</dbReference>
<evidence type="ECO:0000313" key="4">
    <source>
        <dbReference type="EMBL" id="MFD2682558.1"/>
    </source>
</evidence>
<dbReference type="Pfam" id="PF01520">
    <property type="entry name" value="Amidase_3"/>
    <property type="match status" value="1"/>
</dbReference>
<proteinExistence type="predicted"/>
<dbReference type="InterPro" id="IPR002508">
    <property type="entry name" value="MurNAc-LAA_cat"/>
</dbReference>
<protein>
    <submittedName>
        <fullName evidence="4">N-acetylmuramoyl-L-alanine amidase</fullName>
    </submittedName>
</protein>
<evidence type="ECO:0000256" key="2">
    <source>
        <dbReference type="SAM" id="SignalP"/>
    </source>
</evidence>
<dbReference type="EMBL" id="JBHUMF010000031">
    <property type="protein sequence ID" value="MFD2682558.1"/>
    <property type="molecule type" value="Genomic_DNA"/>
</dbReference>
<keyword evidence="2" id="KW-0732">Signal</keyword>
<feature type="signal peptide" evidence="2">
    <location>
        <begin position="1"/>
        <end position="20"/>
    </location>
</feature>
<dbReference type="Gene3D" id="3.40.630.40">
    <property type="entry name" value="Zn-dependent exopeptidases"/>
    <property type="match status" value="1"/>
</dbReference>
<keyword evidence="1" id="KW-0378">Hydrolase</keyword>
<gene>
    <name evidence="4" type="ORF">ACFSUL_17610</name>
</gene>
<accession>A0ABW5RV34</accession>
<dbReference type="Proteomes" id="UP001597506">
    <property type="component" value="Unassembled WGS sequence"/>
</dbReference>
<dbReference type="InterPro" id="IPR050695">
    <property type="entry name" value="N-acetylmuramoyl_amidase_3"/>
</dbReference>
<sequence>MKKNMLFITLLLFSILILSACISNSTYNNNNHNNSKKSNTAFKVVIDSGHGGKDVGATGASGQYEKNFTLSVSKKVEKLLKQEPQIQVFMTRRDDSFISQESRYRPKYANKLDADLFISIHGNTFSNPDVSGTETFYYHKNSRLFADIIQKYVAEATGFRDRGIMKKDLFVVKDTKMPAALIEVGYLTNPENESKMWTDDFQNRVATSIVEGIKEYKVRSEKKGIEKWIF</sequence>
<dbReference type="SMART" id="SM00646">
    <property type="entry name" value="Ami_3"/>
    <property type="match status" value="1"/>
</dbReference>
<reference evidence="5" key="1">
    <citation type="journal article" date="2019" name="Int. J. Syst. Evol. Microbiol.">
        <title>The Global Catalogue of Microorganisms (GCM) 10K type strain sequencing project: providing services to taxonomists for standard genome sequencing and annotation.</title>
        <authorList>
            <consortium name="The Broad Institute Genomics Platform"/>
            <consortium name="The Broad Institute Genome Sequencing Center for Infectious Disease"/>
            <person name="Wu L."/>
            <person name="Ma J."/>
        </authorList>
    </citation>
    <scope>NUCLEOTIDE SEQUENCE [LARGE SCALE GENOMIC DNA]</scope>
    <source>
        <strain evidence="5">KCTC 3913</strain>
    </source>
</reference>
<feature type="domain" description="MurNAc-LAA" evidence="3">
    <location>
        <begin position="106"/>
        <end position="214"/>
    </location>
</feature>
<dbReference type="SUPFAM" id="SSF53187">
    <property type="entry name" value="Zn-dependent exopeptidases"/>
    <property type="match status" value="1"/>
</dbReference>
<organism evidence="4 5">
    <name type="scientific">Bacillus seohaeanensis</name>
    <dbReference type="NCBI Taxonomy" id="284580"/>
    <lineage>
        <taxon>Bacteria</taxon>
        <taxon>Bacillati</taxon>
        <taxon>Bacillota</taxon>
        <taxon>Bacilli</taxon>
        <taxon>Bacillales</taxon>
        <taxon>Bacillaceae</taxon>
        <taxon>Bacillus</taxon>
    </lineage>
</organism>
<evidence type="ECO:0000256" key="1">
    <source>
        <dbReference type="ARBA" id="ARBA00022801"/>
    </source>
</evidence>
<dbReference type="CDD" id="cd02696">
    <property type="entry name" value="MurNAc-LAA"/>
    <property type="match status" value="1"/>
</dbReference>